<protein>
    <recommendedName>
        <fullName evidence="2">Aspartate dehydrogenase domain-containing protein</fullName>
    </recommendedName>
</protein>
<sequence length="272" mass="28551">MPIPKRVGIVGYGHLGQFLEAAISKREDLEVAFIWNRSPGALSHLDQRLVCHDLTDFASFSPDLVVEVAHPDVSKQYGALFLKEADYLVGSPTALADAELEASLRTVAQSGTRGLYLPAGALWGSMDLRKMADLGTLQGLKITMKKHPSSFKLKSPLKELNDGVSGSAVTLYDGPVRGLCPLAPNNVNTMAAAAVAAHNLGFDGVNGCLISDPALTDRHIVLVEAEGKGGFRVCTERVNPAAVGAVTGNATYNSFLSSVVAAGAMGPGVHLC</sequence>
<dbReference type="SUPFAM" id="SSF55347">
    <property type="entry name" value="Glyceraldehyde-3-phosphate dehydrogenase-like, C-terminal domain"/>
    <property type="match status" value="1"/>
</dbReference>
<organism evidence="5">
    <name type="scientific">Hirondellea gigas</name>
    <dbReference type="NCBI Taxonomy" id="1518452"/>
    <lineage>
        <taxon>Eukaryota</taxon>
        <taxon>Metazoa</taxon>
        <taxon>Ecdysozoa</taxon>
        <taxon>Arthropoda</taxon>
        <taxon>Crustacea</taxon>
        <taxon>Multicrustacea</taxon>
        <taxon>Malacostraca</taxon>
        <taxon>Eumalacostraca</taxon>
        <taxon>Peracarida</taxon>
        <taxon>Amphipoda</taxon>
        <taxon>Amphilochidea</taxon>
        <taxon>Lysianassida</taxon>
        <taxon>Lysianassidira</taxon>
        <taxon>Lysianassoidea</taxon>
        <taxon>Lysianassidae</taxon>
        <taxon>Hirondellea</taxon>
    </lineage>
</organism>
<evidence type="ECO:0000259" key="3">
    <source>
        <dbReference type="Pfam" id="PF01958"/>
    </source>
</evidence>
<accession>A0A2P2I3S7</accession>
<reference evidence="5" key="1">
    <citation type="journal article" date="2018" name="Biosci. Biotechnol. Biochem.">
        <title>Polysaccharide hydrolase of the hadal zone amphipods Hirondellea gigas.</title>
        <authorList>
            <person name="Kobayashi H."/>
            <person name="Nagahama T."/>
            <person name="Arai W."/>
            <person name="Sasagawa Y."/>
            <person name="Umeda M."/>
            <person name="Hayashi T."/>
            <person name="Nikaido I."/>
            <person name="Watanabe H."/>
            <person name="Oguri K."/>
            <person name="Kitazato H."/>
            <person name="Fujioka K."/>
            <person name="Kido Y."/>
            <person name="Takami H."/>
        </authorList>
    </citation>
    <scope>NUCLEOTIDE SEQUENCE</scope>
    <source>
        <tissue evidence="5">Whole body</tissue>
    </source>
</reference>
<proteinExistence type="evidence at transcript level"/>
<dbReference type="Pfam" id="PF01958">
    <property type="entry name" value="Asp_DH_C"/>
    <property type="match status" value="1"/>
</dbReference>
<dbReference type="EMBL" id="IACF01003044">
    <property type="protein sequence ID" value="LAB68675.1"/>
    <property type="molecule type" value="mRNA"/>
</dbReference>
<dbReference type="Pfam" id="PF03447">
    <property type="entry name" value="NAD_binding_3"/>
    <property type="match status" value="1"/>
</dbReference>
<feature type="domain" description="Aspartate/homoserine dehydrogenase NAD-binding" evidence="4">
    <location>
        <begin position="11"/>
        <end position="118"/>
    </location>
</feature>
<name>A0A2P2I3S7_9CRUS</name>
<dbReference type="AlphaFoldDB" id="A0A2P2I3S7"/>
<dbReference type="Gene3D" id="3.30.360.10">
    <property type="entry name" value="Dihydrodipicolinate Reductase, domain 2"/>
    <property type="match status" value="1"/>
</dbReference>
<dbReference type="PANTHER" id="PTHR31873">
    <property type="entry name" value="L-ASPARTATE DEHYDROGENASE-RELATED"/>
    <property type="match status" value="1"/>
</dbReference>
<dbReference type="Gene3D" id="3.40.50.720">
    <property type="entry name" value="NAD(P)-binding Rossmann-like Domain"/>
    <property type="match status" value="1"/>
</dbReference>
<dbReference type="InterPro" id="IPR036291">
    <property type="entry name" value="NAD(P)-bd_dom_sf"/>
</dbReference>
<feature type="domain" description="Aspartate dehydrogenase" evidence="3">
    <location>
        <begin position="169"/>
        <end position="251"/>
    </location>
</feature>
<evidence type="ECO:0000256" key="1">
    <source>
        <dbReference type="ARBA" id="ARBA00008331"/>
    </source>
</evidence>
<dbReference type="GO" id="GO:0033735">
    <property type="term" value="F:aspartate dehydrogenase [NAD(P)+] activity"/>
    <property type="evidence" value="ECO:0007669"/>
    <property type="project" value="InterPro"/>
</dbReference>
<dbReference type="GO" id="GO:0009435">
    <property type="term" value="P:NAD+ biosynthetic process"/>
    <property type="evidence" value="ECO:0007669"/>
    <property type="project" value="InterPro"/>
</dbReference>
<dbReference type="GO" id="GO:0050661">
    <property type="term" value="F:NADP binding"/>
    <property type="evidence" value="ECO:0007669"/>
    <property type="project" value="InterPro"/>
</dbReference>
<dbReference type="InterPro" id="IPR005106">
    <property type="entry name" value="Asp/hSer_DH_NAD-bd"/>
</dbReference>
<dbReference type="SUPFAM" id="SSF51735">
    <property type="entry name" value="NAD(P)-binding Rossmann-fold domains"/>
    <property type="match status" value="1"/>
</dbReference>
<comment type="similarity">
    <text evidence="1">Belongs to the L-aspartate dehydrogenase family.</text>
</comment>
<evidence type="ECO:0000313" key="5">
    <source>
        <dbReference type="EMBL" id="LAB68675.1"/>
    </source>
</evidence>
<dbReference type="InterPro" id="IPR002811">
    <property type="entry name" value="Asp_DH"/>
</dbReference>
<evidence type="ECO:0000259" key="4">
    <source>
        <dbReference type="Pfam" id="PF03447"/>
    </source>
</evidence>
<evidence type="ECO:0000256" key="2">
    <source>
        <dbReference type="ARBA" id="ARBA00020169"/>
    </source>
</evidence>
<dbReference type="PANTHER" id="PTHR31873:SF6">
    <property type="entry name" value="ASPARTATE DEHYDROGENASE DOMAIN-CONTAINING PROTEIN"/>
    <property type="match status" value="1"/>
</dbReference>